<dbReference type="EC" id="2.7.13.3" evidence="2"/>
<dbReference type="EMBL" id="JAESIY010000003">
    <property type="protein sequence ID" value="MBL3655792.1"/>
    <property type="molecule type" value="Genomic_DNA"/>
</dbReference>
<dbReference type="Gene3D" id="3.30.565.10">
    <property type="entry name" value="Histidine kinase-like ATPase, C-terminal domain"/>
    <property type="match status" value="1"/>
</dbReference>
<dbReference type="PROSITE" id="PS50113">
    <property type="entry name" value="PAC"/>
    <property type="match status" value="1"/>
</dbReference>
<evidence type="ECO:0000259" key="12">
    <source>
        <dbReference type="PROSITE" id="PS50112"/>
    </source>
</evidence>
<keyword evidence="8" id="KW-0902">Two-component regulatory system</keyword>
<dbReference type="AlphaFoldDB" id="A0A937F6A9"/>
<dbReference type="GO" id="GO:0000155">
    <property type="term" value="F:phosphorelay sensor kinase activity"/>
    <property type="evidence" value="ECO:0007669"/>
    <property type="project" value="InterPro"/>
</dbReference>
<dbReference type="SUPFAM" id="SSF47384">
    <property type="entry name" value="Homodimeric domain of signal transducing histidine kinase"/>
    <property type="match status" value="1"/>
</dbReference>
<evidence type="ECO:0000313" key="15">
    <source>
        <dbReference type="Proteomes" id="UP000659388"/>
    </source>
</evidence>
<dbReference type="PROSITE" id="PS50112">
    <property type="entry name" value="PAS"/>
    <property type="match status" value="1"/>
</dbReference>
<dbReference type="SUPFAM" id="SSF55785">
    <property type="entry name" value="PYP-like sensor domain (PAS domain)"/>
    <property type="match status" value="1"/>
</dbReference>
<dbReference type="InterPro" id="IPR036890">
    <property type="entry name" value="HATPase_C_sf"/>
</dbReference>
<dbReference type="Pfam" id="PF13426">
    <property type="entry name" value="PAS_9"/>
    <property type="match status" value="1"/>
</dbReference>
<dbReference type="SMART" id="SM00388">
    <property type="entry name" value="HisKA"/>
    <property type="match status" value="1"/>
</dbReference>
<feature type="compositionally biased region" description="Basic and acidic residues" evidence="10">
    <location>
        <begin position="82"/>
        <end position="92"/>
    </location>
</feature>
<accession>A0A937F6A9</accession>
<dbReference type="Proteomes" id="UP000659388">
    <property type="component" value="Unassembled WGS sequence"/>
</dbReference>
<dbReference type="SMART" id="SM00091">
    <property type="entry name" value="PAS"/>
    <property type="match status" value="1"/>
</dbReference>
<feature type="domain" description="Histidine kinase" evidence="11">
    <location>
        <begin position="203"/>
        <end position="419"/>
    </location>
</feature>
<dbReference type="InterPro" id="IPR005467">
    <property type="entry name" value="His_kinase_dom"/>
</dbReference>
<evidence type="ECO:0000256" key="6">
    <source>
        <dbReference type="ARBA" id="ARBA00022777"/>
    </source>
</evidence>
<keyword evidence="3" id="KW-0597">Phosphoprotein</keyword>
<dbReference type="InterPro" id="IPR000700">
    <property type="entry name" value="PAS-assoc_C"/>
</dbReference>
<dbReference type="SMART" id="SM00387">
    <property type="entry name" value="HATPase_c"/>
    <property type="match status" value="1"/>
</dbReference>
<evidence type="ECO:0000256" key="10">
    <source>
        <dbReference type="SAM" id="MobiDB-lite"/>
    </source>
</evidence>
<gene>
    <name evidence="14" type="ORF">JL102_06605</name>
</gene>
<evidence type="ECO:0000256" key="9">
    <source>
        <dbReference type="SAM" id="Coils"/>
    </source>
</evidence>
<dbReference type="SUPFAM" id="SSF55874">
    <property type="entry name" value="ATPase domain of HSP90 chaperone/DNA topoisomerase II/histidine kinase"/>
    <property type="match status" value="1"/>
</dbReference>
<keyword evidence="9" id="KW-0175">Coiled coil</keyword>
<evidence type="ECO:0000256" key="5">
    <source>
        <dbReference type="ARBA" id="ARBA00022741"/>
    </source>
</evidence>
<evidence type="ECO:0000256" key="8">
    <source>
        <dbReference type="ARBA" id="ARBA00023012"/>
    </source>
</evidence>
<comment type="caution">
    <text evidence="14">The sequence shown here is derived from an EMBL/GenBank/DDBJ whole genome shotgun (WGS) entry which is preliminary data.</text>
</comment>
<keyword evidence="15" id="KW-1185">Reference proteome</keyword>
<proteinExistence type="predicted"/>
<evidence type="ECO:0000256" key="1">
    <source>
        <dbReference type="ARBA" id="ARBA00000085"/>
    </source>
</evidence>
<protein>
    <recommendedName>
        <fullName evidence="2">histidine kinase</fullName>
        <ecNumber evidence="2">2.7.13.3</ecNumber>
    </recommendedName>
</protein>
<feature type="coiled-coil region" evidence="9">
    <location>
        <begin position="123"/>
        <end position="182"/>
    </location>
</feature>
<evidence type="ECO:0000256" key="3">
    <source>
        <dbReference type="ARBA" id="ARBA00022553"/>
    </source>
</evidence>
<evidence type="ECO:0000256" key="7">
    <source>
        <dbReference type="ARBA" id="ARBA00022840"/>
    </source>
</evidence>
<dbReference type="RefSeq" id="WP_202243474.1">
    <property type="nucleotide sequence ID" value="NZ_JAESIY010000003.1"/>
</dbReference>
<dbReference type="Gene3D" id="3.30.450.20">
    <property type="entry name" value="PAS domain"/>
    <property type="match status" value="1"/>
</dbReference>
<dbReference type="PRINTS" id="PR00344">
    <property type="entry name" value="BCTRLSENSOR"/>
</dbReference>
<dbReference type="InterPro" id="IPR000014">
    <property type="entry name" value="PAS"/>
</dbReference>
<dbReference type="InterPro" id="IPR003594">
    <property type="entry name" value="HATPase_dom"/>
</dbReference>
<dbReference type="FunFam" id="3.30.565.10:FF:000037">
    <property type="entry name" value="Hybrid sensor histidine kinase/response regulator"/>
    <property type="match status" value="1"/>
</dbReference>
<keyword evidence="4" id="KW-0808">Transferase</keyword>
<keyword evidence="5" id="KW-0547">Nucleotide-binding</keyword>
<evidence type="ECO:0000259" key="11">
    <source>
        <dbReference type="PROSITE" id="PS50109"/>
    </source>
</evidence>
<keyword evidence="7" id="KW-0067">ATP-binding</keyword>
<dbReference type="PANTHER" id="PTHR43711:SF26">
    <property type="entry name" value="SENSOR HISTIDINE KINASE RCSC"/>
    <property type="match status" value="1"/>
</dbReference>
<dbReference type="CDD" id="cd00082">
    <property type="entry name" value="HisKA"/>
    <property type="match status" value="1"/>
</dbReference>
<feature type="region of interest" description="Disordered" evidence="10">
    <location>
        <begin position="67"/>
        <end position="92"/>
    </location>
</feature>
<dbReference type="InterPro" id="IPR050736">
    <property type="entry name" value="Sensor_HK_Regulatory"/>
</dbReference>
<reference evidence="14" key="1">
    <citation type="submission" date="2021-01" db="EMBL/GenBank/DDBJ databases">
        <title>Fulvivirga kasyanovii gen. nov., sp nov., a novel member of the phylum Bacteroidetes isolated from seawater in a mussel farm.</title>
        <authorList>
            <person name="Zhao L.-H."/>
            <person name="Wang Z.-J."/>
        </authorList>
    </citation>
    <scope>NUCLEOTIDE SEQUENCE</scope>
    <source>
        <strain evidence="14">2943</strain>
    </source>
</reference>
<dbReference type="GO" id="GO:0005524">
    <property type="term" value="F:ATP binding"/>
    <property type="evidence" value="ECO:0007669"/>
    <property type="project" value="UniProtKB-KW"/>
</dbReference>
<dbReference type="PANTHER" id="PTHR43711">
    <property type="entry name" value="TWO-COMPONENT HISTIDINE KINASE"/>
    <property type="match status" value="1"/>
</dbReference>
<dbReference type="InterPro" id="IPR004358">
    <property type="entry name" value="Sig_transdc_His_kin-like_C"/>
</dbReference>
<evidence type="ECO:0000259" key="13">
    <source>
        <dbReference type="PROSITE" id="PS50113"/>
    </source>
</evidence>
<dbReference type="NCBIfam" id="TIGR00229">
    <property type="entry name" value="sensory_box"/>
    <property type="match status" value="1"/>
</dbReference>
<dbReference type="CDD" id="cd00130">
    <property type="entry name" value="PAS"/>
    <property type="match status" value="1"/>
</dbReference>
<dbReference type="CDD" id="cd00075">
    <property type="entry name" value="HATPase"/>
    <property type="match status" value="1"/>
</dbReference>
<dbReference type="Pfam" id="PF02518">
    <property type="entry name" value="HATPase_c"/>
    <property type="match status" value="1"/>
</dbReference>
<dbReference type="InterPro" id="IPR036097">
    <property type="entry name" value="HisK_dim/P_sf"/>
</dbReference>
<feature type="domain" description="PAS" evidence="12">
    <location>
        <begin position="5"/>
        <end position="57"/>
    </location>
</feature>
<dbReference type="Pfam" id="PF00512">
    <property type="entry name" value="HisKA"/>
    <property type="match status" value="1"/>
</dbReference>
<keyword evidence="6" id="KW-0418">Kinase</keyword>
<organism evidence="14 15">
    <name type="scientific">Fulvivirga sediminis</name>
    <dbReference type="NCBI Taxonomy" id="2803949"/>
    <lineage>
        <taxon>Bacteria</taxon>
        <taxon>Pseudomonadati</taxon>
        <taxon>Bacteroidota</taxon>
        <taxon>Cytophagia</taxon>
        <taxon>Cytophagales</taxon>
        <taxon>Fulvivirgaceae</taxon>
        <taxon>Fulvivirga</taxon>
    </lineage>
</organism>
<dbReference type="Gene3D" id="1.10.287.130">
    <property type="match status" value="1"/>
</dbReference>
<comment type="catalytic activity">
    <reaction evidence="1">
        <text>ATP + protein L-histidine = ADP + protein N-phospho-L-histidine.</text>
        <dbReference type="EC" id="2.7.13.3"/>
    </reaction>
</comment>
<evidence type="ECO:0000313" key="14">
    <source>
        <dbReference type="EMBL" id="MBL3655792.1"/>
    </source>
</evidence>
<dbReference type="PROSITE" id="PS50109">
    <property type="entry name" value="HIS_KIN"/>
    <property type="match status" value="1"/>
</dbReference>
<sequence length="419" mass="47775">MKNEHPDPYKAVFEACEEGIFVVNKEGTIVMANRASHKLFGYEENELIGLSVELLVPPGVRHTHVKDRKAYEAHPSPRQMGRGRDLSGRRKDGSEFPVEISLNMAQIEDVYHTLAFVIDISERKKIEEALKKSEEQLIVYAAELEKRVTKRTQDLDNTIRQLERVNADLEDQVRIRKKAEDDTRLALSRERELNELKSRFVSMASHEFRTPLSTMLSSASLIERYKESGTEEKRQKHVNKIKSAISNLTNILNDFLSLSKLEEGKVGVEKEDIKLNEVLKDIIDDMEDICKEGHKITINADNEDIVFHTDEKIIKNILINLLSNAIKYSEANTEITITLKEDPNLLSIKVKDQGIGIPEGEQKHMFERFFRAKNATNIQGTGLGLNIVKKYVDMLEGEITFTSKLNEGTTFSIDLPKIV</sequence>
<dbReference type="InterPro" id="IPR035965">
    <property type="entry name" value="PAS-like_dom_sf"/>
</dbReference>
<dbReference type="InterPro" id="IPR003661">
    <property type="entry name" value="HisK_dim/P_dom"/>
</dbReference>
<evidence type="ECO:0000256" key="4">
    <source>
        <dbReference type="ARBA" id="ARBA00022679"/>
    </source>
</evidence>
<feature type="domain" description="PAC" evidence="13">
    <location>
        <begin position="82"/>
        <end position="132"/>
    </location>
</feature>
<name>A0A937F6A9_9BACT</name>
<evidence type="ECO:0000256" key="2">
    <source>
        <dbReference type="ARBA" id="ARBA00012438"/>
    </source>
</evidence>